<feature type="transmembrane region" description="Helical" evidence="6">
    <location>
        <begin position="136"/>
        <end position="158"/>
    </location>
</feature>
<feature type="compositionally biased region" description="Polar residues" evidence="5">
    <location>
        <begin position="380"/>
        <end position="390"/>
    </location>
</feature>
<evidence type="ECO:0000313" key="9">
    <source>
        <dbReference type="Proteomes" id="UP001283361"/>
    </source>
</evidence>
<feature type="compositionally biased region" description="Low complexity" evidence="5">
    <location>
        <begin position="322"/>
        <end position="339"/>
    </location>
</feature>
<proteinExistence type="predicted"/>
<keyword evidence="6" id="KW-1133">Transmembrane helix</keyword>
<dbReference type="AlphaFoldDB" id="A0AAE1D4S3"/>
<evidence type="ECO:0000256" key="2">
    <source>
        <dbReference type="ARBA" id="ARBA00022525"/>
    </source>
</evidence>
<comment type="caution">
    <text evidence="8">The sequence shown here is derived from an EMBL/GenBank/DDBJ whole genome shotgun (WGS) entry which is preliminary data.</text>
</comment>
<reference evidence="8" key="1">
    <citation type="journal article" date="2023" name="G3 (Bethesda)">
        <title>A reference genome for the long-term kleptoplast-retaining sea slug Elysia crispata morphotype clarki.</title>
        <authorList>
            <person name="Eastman K.E."/>
            <person name="Pendleton A.L."/>
            <person name="Shaikh M.A."/>
            <person name="Suttiyut T."/>
            <person name="Ogas R."/>
            <person name="Tomko P."/>
            <person name="Gavelis G."/>
            <person name="Widhalm J.R."/>
            <person name="Wisecaver J.H."/>
        </authorList>
    </citation>
    <scope>NUCLEOTIDE SEQUENCE</scope>
    <source>
        <strain evidence="8">ECLA1</strain>
    </source>
</reference>
<feature type="region of interest" description="Disordered" evidence="5">
    <location>
        <begin position="165"/>
        <end position="214"/>
    </location>
</feature>
<evidence type="ECO:0000313" key="8">
    <source>
        <dbReference type="EMBL" id="KAK3757292.1"/>
    </source>
</evidence>
<feature type="region of interest" description="Disordered" evidence="5">
    <location>
        <begin position="244"/>
        <end position="395"/>
    </location>
</feature>
<keyword evidence="4" id="KW-0325">Glycoprotein</keyword>
<name>A0AAE1D4S3_9GAST</name>
<feature type="compositionally biased region" description="Basic residues" evidence="5">
    <location>
        <begin position="165"/>
        <end position="177"/>
    </location>
</feature>
<accession>A0AAE1D4S3</accession>
<sequence length="439" mass="48212">MAEEDQPKEMFTKWFNVDRPWVVSKNQLYGNGDYESVHNIKNFFSTICEDMYDIVGAECRLTSRESEVFSEASPLDTGDVLHTACTRDGLICRAEDQAPDRMCGDYSVRFLCRFMGKKAKEEEETENLFPEFDARIYLVLAIVPVLIFIVRLAWAFIFRQRRRQRRRHRREQRRRRGEAREGEEAPEDGDDTSSINSDLARPPPSYQDLFRDGTPSGVFTISGGNLSPCPKCKDAQCNVVKGLSTRTQQDQSSLQSPSPASSPSSSSLTNSSQDSSTESSTSSHSSPQEQPPGDILMETLGSSVVEIVNETSEETSSQNQPESNDSTDSSSSGESVSVSIPTDSSVPADVPSPCACACHRTVPLSGRGVTGYDNPGFTPDANSASPSSGTAPYRGRHISAIPRNVSDISVLSQITLSELPSYEDALKLEKKLAKEAENS</sequence>
<dbReference type="Pfam" id="PF13330">
    <property type="entry name" value="Mucin2_WxxW"/>
    <property type="match status" value="1"/>
</dbReference>
<evidence type="ECO:0000256" key="5">
    <source>
        <dbReference type="SAM" id="MobiDB-lite"/>
    </source>
</evidence>
<dbReference type="GO" id="GO:0005576">
    <property type="term" value="C:extracellular region"/>
    <property type="evidence" value="ECO:0007669"/>
    <property type="project" value="UniProtKB-SubCell"/>
</dbReference>
<dbReference type="InterPro" id="IPR025155">
    <property type="entry name" value="WxxW_domain"/>
</dbReference>
<keyword evidence="2" id="KW-0964">Secreted</keyword>
<organism evidence="8 9">
    <name type="scientific">Elysia crispata</name>
    <name type="common">lettuce slug</name>
    <dbReference type="NCBI Taxonomy" id="231223"/>
    <lineage>
        <taxon>Eukaryota</taxon>
        <taxon>Metazoa</taxon>
        <taxon>Spiralia</taxon>
        <taxon>Lophotrochozoa</taxon>
        <taxon>Mollusca</taxon>
        <taxon>Gastropoda</taxon>
        <taxon>Heterobranchia</taxon>
        <taxon>Euthyneura</taxon>
        <taxon>Panpulmonata</taxon>
        <taxon>Sacoglossa</taxon>
        <taxon>Placobranchoidea</taxon>
        <taxon>Plakobranchidae</taxon>
        <taxon>Elysia</taxon>
    </lineage>
</organism>
<evidence type="ECO:0000256" key="6">
    <source>
        <dbReference type="SAM" id="Phobius"/>
    </source>
</evidence>
<feature type="domain" description="WxxW" evidence="7">
    <location>
        <begin position="12"/>
        <end position="112"/>
    </location>
</feature>
<feature type="compositionally biased region" description="Low complexity" evidence="5">
    <location>
        <begin position="247"/>
        <end position="292"/>
    </location>
</feature>
<comment type="subcellular location">
    <subcellularLocation>
        <location evidence="1">Secreted</location>
    </subcellularLocation>
</comment>
<evidence type="ECO:0000259" key="7">
    <source>
        <dbReference type="Pfam" id="PF13330"/>
    </source>
</evidence>
<evidence type="ECO:0000256" key="1">
    <source>
        <dbReference type="ARBA" id="ARBA00004613"/>
    </source>
</evidence>
<dbReference type="Proteomes" id="UP001283361">
    <property type="component" value="Unassembled WGS sequence"/>
</dbReference>
<dbReference type="EMBL" id="JAWDGP010005397">
    <property type="protein sequence ID" value="KAK3757292.1"/>
    <property type="molecule type" value="Genomic_DNA"/>
</dbReference>
<keyword evidence="6" id="KW-0812">Transmembrane</keyword>
<keyword evidence="3" id="KW-0732">Signal</keyword>
<evidence type="ECO:0000256" key="3">
    <source>
        <dbReference type="ARBA" id="ARBA00022729"/>
    </source>
</evidence>
<evidence type="ECO:0000256" key="4">
    <source>
        <dbReference type="ARBA" id="ARBA00023180"/>
    </source>
</evidence>
<protein>
    <recommendedName>
        <fullName evidence="7">WxxW domain-containing protein</fullName>
    </recommendedName>
</protein>
<gene>
    <name evidence="8" type="ORF">RRG08_054509</name>
</gene>
<keyword evidence="9" id="KW-1185">Reference proteome</keyword>
<keyword evidence="6" id="KW-0472">Membrane</keyword>